<accession>A0A7U4RQK3</accession>
<dbReference type="Proteomes" id="UP000034444">
    <property type="component" value="Chromosome"/>
</dbReference>
<protein>
    <recommendedName>
        <fullName evidence="2">YbbD head domain-containing protein</fullName>
    </recommendedName>
</protein>
<keyword evidence="4" id="KW-1185">Reference proteome</keyword>
<dbReference type="OrthoDB" id="5373008at2"/>
<keyword evidence="1" id="KW-1133">Transmembrane helix</keyword>
<dbReference type="EMBL" id="CP011308">
    <property type="protein sequence ID" value="AKF24771.1"/>
    <property type="molecule type" value="Genomic_DNA"/>
</dbReference>
<keyword evidence="1" id="KW-0472">Membrane</keyword>
<feature type="domain" description="YbbD head" evidence="2">
    <location>
        <begin position="25"/>
        <end position="74"/>
    </location>
</feature>
<feature type="transmembrane region" description="Helical" evidence="1">
    <location>
        <begin position="5"/>
        <end position="23"/>
    </location>
</feature>
<dbReference type="InterPro" id="IPR058827">
    <property type="entry name" value="YbbD_head"/>
</dbReference>
<dbReference type="AlphaFoldDB" id="A0A7U4RQK3"/>
<dbReference type="Pfam" id="PF26610">
    <property type="entry name" value="YbbD_head"/>
    <property type="match status" value="1"/>
</dbReference>
<organism evidence="3 4">
    <name type="scientific">Sulfurovum lithotrophicum</name>
    <dbReference type="NCBI Taxonomy" id="206403"/>
    <lineage>
        <taxon>Bacteria</taxon>
        <taxon>Pseudomonadati</taxon>
        <taxon>Campylobacterota</taxon>
        <taxon>Epsilonproteobacteria</taxon>
        <taxon>Campylobacterales</taxon>
        <taxon>Sulfurovaceae</taxon>
        <taxon>Sulfurovum</taxon>
    </lineage>
</organism>
<gene>
    <name evidence="3" type="ORF">YH65_04755</name>
</gene>
<evidence type="ECO:0000259" key="2">
    <source>
        <dbReference type="Pfam" id="PF26610"/>
    </source>
</evidence>
<reference evidence="4" key="2">
    <citation type="journal article" date="2017" name="Stand. Genomic Sci.">
        <title>Complete genome sequence of the sulfur-oxidizing chemolithoautotrophic Sulfurovum lithotrophicum 42BKTT.</title>
        <authorList>
            <person name="Jeon W."/>
            <person name="Priscilla L."/>
            <person name="Park G."/>
            <person name="Lee H."/>
            <person name="Lee N."/>
            <person name="Lee D."/>
            <person name="Kwon H."/>
            <person name="Ahn I."/>
            <person name="Lee C."/>
            <person name="Lee H."/>
            <person name="Ahn J."/>
        </authorList>
    </citation>
    <scope>NUCLEOTIDE SEQUENCE [LARGE SCALE GENOMIC DNA]</scope>
    <source>
        <strain evidence="4">ATCC BAA-797 / 42BKT</strain>
    </source>
</reference>
<sequence>MKKIIIAMLLFFVAVFFMLKYYFSDTLINKYSDTASVKEDKAIKNGWVPALLPDSAYDIEETHDMDTNQLFGRFYYKERDEAVIVQKLAPVPDMNQTYEWGNFLFRINKEKNEVRYRNKP</sequence>
<dbReference type="RefSeq" id="WP_046550860.1">
    <property type="nucleotide sequence ID" value="NZ_CP011308.1"/>
</dbReference>
<evidence type="ECO:0000256" key="1">
    <source>
        <dbReference type="SAM" id="Phobius"/>
    </source>
</evidence>
<reference evidence="3 4" key="1">
    <citation type="submission" date="2015-04" db="EMBL/GenBank/DDBJ databases">
        <title>Complete genome sequence of Sulfurovum lithotrophicum ATCC BAA-797T.</title>
        <authorList>
            <person name="Ahn J."/>
            <person name="Park G."/>
            <person name="Jeon W."/>
            <person name="Jang Y."/>
            <person name="Jang M."/>
            <person name="Lee H."/>
            <person name="Lee H."/>
        </authorList>
    </citation>
    <scope>NUCLEOTIDE SEQUENCE [LARGE SCALE GENOMIC DNA]</scope>
    <source>
        <strain evidence="4">ATCC BAA-797 / 42BKT</strain>
    </source>
</reference>
<proteinExistence type="predicted"/>
<keyword evidence="1" id="KW-0812">Transmembrane</keyword>
<name>A0A7U4RQK3_9BACT</name>
<evidence type="ECO:0000313" key="4">
    <source>
        <dbReference type="Proteomes" id="UP000034444"/>
    </source>
</evidence>
<evidence type="ECO:0000313" key="3">
    <source>
        <dbReference type="EMBL" id="AKF24771.1"/>
    </source>
</evidence>
<dbReference type="KEGG" id="slh:YH65_04755"/>